<proteinExistence type="predicted"/>
<dbReference type="Proteomes" id="UP000229334">
    <property type="component" value="Unassembled WGS sequence"/>
</dbReference>
<reference evidence="1 2" key="1">
    <citation type="submission" date="2017-09" db="EMBL/GenBank/DDBJ databases">
        <title>Depth-based differentiation of microbial function through sediment-hosted aquifers and enrichment of novel symbionts in the deep terrestrial subsurface.</title>
        <authorList>
            <person name="Probst A.J."/>
            <person name="Ladd B."/>
            <person name="Jarett J.K."/>
            <person name="Geller-Mcgrath D.E."/>
            <person name="Sieber C.M."/>
            <person name="Emerson J.B."/>
            <person name="Anantharaman K."/>
            <person name="Thomas B.C."/>
            <person name="Malmstrom R."/>
            <person name="Stieglmeier M."/>
            <person name="Klingl A."/>
            <person name="Woyke T."/>
            <person name="Ryan C.M."/>
            <person name="Banfield J.F."/>
        </authorList>
    </citation>
    <scope>NUCLEOTIDE SEQUENCE [LARGE SCALE GENOMIC DNA]</scope>
    <source>
        <strain evidence="1">CG22_combo_CG10-13_8_21_14_all_37_9</strain>
    </source>
</reference>
<comment type="caution">
    <text evidence="1">The sequence shown here is derived from an EMBL/GenBank/DDBJ whole genome shotgun (WGS) entry which is preliminary data.</text>
</comment>
<sequence length="311" mass="35507">MPESISTKQIMINTPCAICGRITETSQIYPAQFYGEIINEESFSARRFYNQKIHFQVVSCLKCGLWRSDPIIDPEQICRLYQGSKFTYGIHTKNLEKTYGHYLKKASKYISKSERLLDIGCGNGFFMAEAKRQGFKDVWGVEPSIEAIEQASDLIKPFIKLGVFSANLFPSDYFDVITIFQALEHFVEPGKVIEDCLSLLKPGGVVLVINHNISSWPVRFLGESSPVIDIEHLYFFNGQTMKLIFESNGFLVKKVFRVFNRHTLGYLASLLPIQPIWLKDYFIKFLKLVKIEQKSLILPIGNVGLIAQKPK</sequence>
<evidence type="ECO:0000313" key="1">
    <source>
        <dbReference type="EMBL" id="PIP58162.1"/>
    </source>
</evidence>
<dbReference type="AlphaFoldDB" id="A0A2H0BKG8"/>
<protein>
    <recommendedName>
        <fullName evidence="3">Methyltransferase type 11</fullName>
    </recommendedName>
</protein>
<dbReference type="Pfam" id="PF13489">
    <property type="entry name" value="Methyltransf_23"/>
    <property type="match status" value="1"/>
</dbReference>
<dbReference type="PANTHER" id="PTHR43861">
    <property type="entry name" value="TRANS-ACONITATE 2-METHYLTRANSFERASE-RELATED"/>
    <property type="match status" value="1"/>
</dbReference>
<dbReference type="EMBL" id="PCSX01000028">
    <property type="protein sequence ID" value="PIP58162.1"/>
    <property type="molecule type" value="Genomic_DNA"/>
</dbReference>
<accession>A0A2H0BKG8</accession>
<organism evidence="1 2">
    <name type="scientific">Candidatus Vogelbacteria bacterium CG22_combo_CG10-13_8_21_14_all_37_9</name>
    <dbReference type="NCBI Taxonomy" id="1975046"/>
    <lineage>
        <taxon>Bacteria</taxon>
        <taxon>Candidatus Vogeliibacteriota</taxon>
    </lineage>
</organism>
<evidence type="ECO:0000313" key="2">
    <source>
        <dbReference type="Proteomes" id="UP000229334"/>
    </source>
</evidence>
<dbReference type="InterPro" id="IPR029063">
    <property type="entry name" value="SAM-dependent_MTases_sf"/>
</dbReference>
<gene>
    <name evidence="1" type="ORF">COX02_01820</name>
</gene>
<dbReference type="SUPFAM" id="SSF53335">
    <property type="entry name" value="S-adenosyl-L-methionine-dependent methyltransferases"/>
    <property type="match status" value="1"/>
</dbReference>
<evidence type="ECO:0008006" key="3">
    <source>
        <dbReference type="Google" id="ProtNLM"/>
    </source>
</evidence>
<dbReference type="PANTHER" id="PTHR43861:SF6">
    <property type="entry name" value="METHYLTRANSFERASE TYPE 11"/>
    <property type="match status" value="1"/>
</dbReference>
<dbReference type="CDD" id="cd02440">
    <property type="entry name" value="AdoMet_MTases"/>
    <property type="match status" value="1"/>
</dbReference>
<dbReference type="Gene3D" id="3.40.50.150">
    <property type="entry name" value="Vaccinia Virus protein VP39"/>
    <property type="match status" value="1"/>
</dbReference>
<name>A0A2H0BKG8_9BACT</name>